<keyword evidence="5" id="KW-1185">Reference proteome</keyword>
<keyword evidence="1" id="KW-0378">Hydrolase</keyword>
<dbReference type="GO" id="GO:0016042">
    <property type="term" value="P:lipid catabolic process"/>
    <property type="evidence" value="ECO:0007669"/>
    <property type="project" value="UniProtKB-KW"/>
</dbReference>
<sequence length="379" mass="42061">MNVNTAIFLPFFIALPLLTGCDDETVSPVEDIKRVVDHVYPSPSGIYRVGTQEFDLIDYREDTLNPISGEMRKLHIKVYYPSDTESEQYEKYFDDGGYQVEYLSSFRPPNAPVHPQQHDLNKMLSWSVKNADLAEIDQGWPILFYSHGSMLLEKDNVELLEDLASQGFAVVAINHTFASGISVFNDGSTVKGYIPEGSHDVNTDKGKAYFNGVVAPQITQDVFTTYQWLLWNQWRFQYQLDTSKIGALGYSLGGSAAMNSCKAITACVAAANMDGIILGGVAESPMNKPLMLLQAADHNLSEGYEANQSDTYLVSVAGTSHRDFTDQSRWSVGLPSGIGANDIHDIVQTSMSGFFSHYLKDKELILSEHPNVSIVRKDD</sequence>
<keyword evidence="2" id="KW-0442">Lipid degradation</keyword>
<organism evidence="4 5">
    <name type="scientific">Vibrio penaeicida</name>
    <dbReference type="NCBI Taxonomy" id="104609"/>
    <lineage>
        <taxon>Bacteria</taxon>
        <taxon>Pseudomonadati</taxon>
        <taxon>Pseudomonadota</taxon>
        <taxon>Gammaproteobacteria</taxon>
        <taxon>Vibrionales</taxon>
        <taxon>Vibrionaceae</taxon>
        <taxon>Vibrio</taxon>
    </lineage>
</organism>
<evidence type="ECO:0000256" key="2">
    <source>
        <dbReference type="ARBA" id="ARBA00022963"/>
    </source>
</evidence>
<dbReference type="Gene3D" id="3.40.50.1820">
    <property type="entry name" value="alpha/beta hydrolase"/>
    <property type="match status" value="1"/>
</dbReference>
<dbReference type="Proteomes" id="UP001156690">
    <property type="component" value="Unassembled WGS sequence"/>
</dbReference>
<gene>
    <name evidence="4" type="ORF">GCM10007932_55190</name>
</gene>
<evidence type="ECO:0000313" key="5">
    <source>
        <dbReference type="Proteomes" id="UP001156690"/>
    </source>
</evidence>
<accession>A0AAV5P312</accession>
<dbReference type="InterPro" id="IPR029058">
    <property type="entry name" value="AB_hydrolase_fold"/>
</dbReference>
<dbReference type="EMBL" id="BSNX01000075">
    <property type="protein sequence ID" value="GLQ76156.1"/>
    <property type="molecule type" value="Genomic_DNA"/>
</dbReference>
<evidence type="ECO:0008006" key="6">
    <source>
        <dbReference type="Google" id="ProtNLM"/>
    </source>
</evidence>
<proteinExistence type="predicted"/>
<evidence type="ECO:0000256" key="3">
    <source>
        <dbReference type="ARBA" id="ARBA00023098"/>
    </source>
</evidence>
<evidence type="ECO:0000256" key="1">
    <source>
        <dbReference type="ARBA" id="ARBA00022801"/>
    </source>
</evidence>
<dbReference type="PANTHER" id="PTHR10272:SF0">
    <property type="entry name" value="PLATELET-ACTIVATING FACTOR ACETYLHYDROLASE"/>
    <property type="match status" value="1"/>
</dbReference>
<dbReference type="PANTHER" id="PTHR10272">
    <property type="entry name" value="PLATELET-ACTIVATING FACTOR ACETYLHYDROLASE"/>
    <property type="match status" value="1"/>
</dbReference>
<dbReference type="AlphaFoldDB" id="A0AAV5P312"/>
<keyword evidence="3" id="KW-0443">Lipid metabolism</keyword>
<dbReference type="RefSeq" id="WP_126607664.1">
    <property type="nucleotide sequence ID" value="NZ_AP025145.1"/>
</dbReference>
<dbReference type="SUPFAM" id="SSF53474">
    <property type="entry name" value="alpha/beta-Hydrolases"/>
    <property type="match status" value="1"/>
</dbReference>
<comment type="caution">
    <text evidence="4">The sequence shown here is derived from an EMBL/GenBank/DDBJ whole genome shotgun (WGS) entry which is preliminary data.</text>
</comment>
<dbReference type="GO" id="GO:0003847">
    <property type="term" value="F:1-alkyl-2-acetylglycerophosphocholine esterase activity"/>
    <property type="evidence" value="ECO:0007669"/>
    <property type="project" value="TreeGrafter"/>
</dbReference>
<protein>
    <recommendedName>
        <fullName evidence="6">Alpha/beta hydrolase</fullName>
    </recommendedName>
</protein>
<name>A0AAV5P312_9VIBR</name>
<evidence type="ECO:0000313" key="4">
    <source>
        <dbReference type="EMBL" id="GLQ76156.1"/>
    </source>
</evidence>
<reference evidence="5" key="1">
    <citation type="journal article" date="2019" name="Int. J. Syst. Evol. Microbiol.">
        <title>The Global Catalogue of Microorganisms (GCM) 10K type strain sequencing project: providing services to taxonomists for standard genome sequencing and annotation.</title>
        <authorList>
            <consortium name="The Broad Institute Genomics Platform"/>
            <consortium name="The Broad Institute Genome Sequencing Center for Infectious Disease"/>
            <person name="Wu L."/>
            <person name="Ma J."/>
        </authorList>
    </citation>
    <scope>NUCLEOTIDE SEQUENCE [LARGE SCALE GENOMIC DNA]</scope>
    <source>
        <strain evidence="5">NBRC 15640</strain>
    </source>
</reference>